<evidence type="ECO:0000313" key="2">
    <source>
        <dbReference type="EMBL" id="KAF5372790.1"/>
    </source>
</evidence>
<dbReference type="Pfam" id="PF01425">
    <property type="entry name" value="Amidase"/>
    <property type="match status" value="1"/>
</dbReference>
<comment type="caution">
    <text evidence="2">The sequence shown here is derived from an EMBL/GenBank/DDBJ whole genome shotgun (WGS) entry which is preliminary data.</text>
</comment>
<dbReference type="SUPFAM" id="SSF75304">
    <property type="entry name" value="Amidase signature (AS) enzymes"/>
    <property type="match status" value="1"/>
</dbReference>
<sequence>MSEMAHFRGNISGGWSARGGQCKSAFHAKGSPCGSSSGSGVAASIGLATVTIGTETDGSISSPSSSNNVVGIKPTVGLTSRAGVIPISGAQDTVGPMTRSVEDAAIVLSVIAGEDLNDARTRSQPAPAPEYTKALDINALRGKRIGIPRSSIPETLSPTFVKGFDELVQLASVLERPDADAKAFTSLFLPDGWFRDLLVFTWELRTLSGQEKILGYASKHIEHARKGGVNGLHGGSSVSAGFTFSTEVGNGRGLFTLKQDSTDATDSDTDSNTSSKAFTLLMALESLKGYEPIGAEQGVYHGHSMCWPEVQAKRQKTIEEGLHVLIVGAGQNGLQVAARFKQMGISCLLIEKNARIGDQWRERYPSLTLHTTKHHHTMLYQPYPHTWPRFTPRDKVADWLEQYAVSQDLHVWTNSRILPVPSYDPKTRKWTVKIDRLDGRGPITLCPTHIVLATGILGGPYTPTVEGRASFTGESFHSTAYPTGTEDGFKLPESASRFAGKRVVVIGTGNSAADVALDLHIRGAKQVTILQRSSTCVQSAKSVCDSLDMIWREDVPTEVADWWAEGTPYNLRKEILQGMKEVNMAKDKRILEGLAKAGMDVNFGPGGAGLLPLVYENFGGYWMDVGCAEYIISGKIKVKSGTGIAKFSENGLVLEDGSTLEADVVIFATGYVNIRGVMKKIFGDAIDQTGIVFGVDEEGEMKGGYRPSGHPGLWYASGDFAGSRFGSRLLVSSQVFAEILHPMTSSLFRKKVGPD</sequence>
<dbReference type="EMBL" id="JAACJN010000108">
    <property type="protein sequence ID" value="KAF5372790.1"/>
    <property type="molecule type" value="Genomic_DNA"/>
</dbReference>
<evidence type="ECO:0000259" key="1">
    <source>
        <dbReference type="Pfam" id="PF01425"/>
    </source>
</evidence>
<feature type="domain" description="Amidase" evidence="1">
    <location>
        <begin position="20"/>
        <end position="169"/>
    </location>
</feature>
<dbReference type="Gene3D" id="3.90.1300.10">
    <property type="entry name" value="Amidase signature (AS) domain"/>
    <property type="match status" value="1"/>
</dbReference>
<reference evidence="2 3" key="1">
    <citation type="journal article" date="2020" name="ISME J.">
        <title>Uncovering the hidden diversity of litter-decomposition mechanisms in mushroom-forming fungi.</title>
        <authorList>
            <person name="Floudas D."/>
            <person name="Bentzer J."/>
            <person name="Ahren D."/>
            <person name="Johansson T."/>
            <person name="Persson P."/>
            <person name="Tunlid A."/>
        </authorList>
    </citation>
    <scope>NUCLEOTIDE SEQUENCE [LARGE SCALE GENOMIC DNA]</scope>
    <source>
        <strain evidence="2 3">CBS 406.79</strain>
    </source>
</reference>
<dbReference type="Pfam" id="PF13738">
    <property type="entry name" value="Pyr_redox_3"/>
    <property type="match status" value="1"/>
</dbReference>
<dbReference type="Proteomes" id="UP000518752">
    <property type="component" value="Unassembled WGS sequence"/>
</dbReference>
<gene>
    <name evidence="2" type="ORF">D9757_011089</name>
</gene>
<dbReference type="InterPro" id="IPR023631">
    <property type="entry name" value="Amidase_dom"/>
</dbReference>
<dbReference type="Gene3D" id="3.50.50.60">
    <property type="entry name" value="FAD/NAD(P)-binding domain"/>
    <property type="match status" value="1"/>
</dbReference>
<dbReference type="PANTHER" id="PTHR42678">
    <property type="entry name" value="AMIDASE"/>
    <property type="match status" value="1"/>
</dbReference>
<accession>A0A8H5GXL2</accession>
<dbReference type="SUPFAM" id="SSF51905">
    <property type="entry name" value="FAD/NAD(P)-binding domain"/>
    <property type="match status" value="1"/>
</dbReference>
<dbReference type="InterPro" id="IPR036928">
    <property type="entry name" value="AS_sf"/>
</dbReference>
<dbReference type="InterPro" id="IPR036188">
    <property type="entry name" value="FAD/NAD-bd_sf"/>
</dbReference>
<evidence type="ECO:0000313" key="3">
    <source>
        <dbReference type="Proteomes" id="UP000518752"/>
    </source>
</evidence>
<dbReference type="OrthoDB" id="74360at2759"/>
<dbReference type="AlphaFoldDB" id="A0A8H5GXL2"/>
<proteinExistence type="predicted"/>
<dbReference type="PANTHER" id="PTHR42678:SF34">
    <property type="entry name" value="OS04G0183300 PROTEIN"/>
    <property type="match status" value="1"/>
</dbReference>
<name>A0A8H5GXL2_9AGAR</name>
<protein>
    <recommendedName>
        <fullName evidence="1">Amidase domain-containing protein</fullName>
    </recommendedName>
</protein>
<organism evidence="2 3">
    <name type="scientific">Collybiopsis confluens</name>
    <dbReference type="NCBI Taxonomy" id="2823264"/>
    <lineage>
        <taxon>Eukaryota</taxon>
        <taxon>Fungi</taxon>
        <taxon>Dikarya</taxon>
        <taxon>Basidiomycota</taxon>
        <taxon>Agaricomycotina</taxon>
        <taxon>Agaricomycetes</taxon>
        <taxon>Agaricomycetidae</taxon>
        <taxon>Agaricales</taxon>
        <taxon>Marasmiineae</taxon>
        <taxon>Omphalotaceae</taxon>
        <taxon>Collybiopsis</taxon>
    </lineage>
</organism>
<keyword evidence="3" id="KW-1185">Reference proteome</keyword>